<reference evidence="1" key="1">
    <citation type="journal article" date="2020" name="Stud. Mycol.">
        <title>101 Dothideomycetes genomes: a test case for predicting lifestyles and emergence of pathogens.</title>
        <authorList>
            <person name="Haridas S."/>
            <person name="Albert R."/>
            <person name="Binder M."/>
            <person name="Bloem J."/>
            <person name="Labutti K."/>
            <person name="Salamov A."/>
            <person name="Andreopoulos B."/>
            <person name="Baker S."/>
            <person name="Barry K."/>
            <person name="Bills G."/>
            <person name="Bluhm B."/>
            <person name="Cannon C."/>
            <person name="Castanera R."/>
            <person name="Culley D."/>
            <person name="Daum C."/>
            <person name="Ezra D."/>
            <person name="Gonzalez J."/>
            <person name="Henrissat B."/>
            <person name="Kuo A."/>
            <person name="Liang C."/>
            <person name="Lipzen A."/>
            <person name="Lutzoni F."/>
            <person name="Magnuson J."/>
            <person name="Mondo S."/>
            <person name="Nolan M."/>
            <person name="Ohm R."/>
            <person name="Pangilinan J."/>
            <person name="Park H.-J."/>
            <person name="Ramirez L."/>
            <person name="Alfaro M."/>
            <person name="Sun H."/>
            <person name="Tritt A."/>
            <person name="Yoshinaga Y."/>
            <person name="Zwiers L.-H."/>
            <person name="Turgeon B."/>
            <person name="Goodwin S."/>
            <person name="Spatafora J."/>
            <person name="Crous P."/>
            <person name="Grigoriev I."/>
        </authorList>
    </citation>
    <scope>NUCLEOTIDE SEQUENCE</scope>
    <source>
        <strain evidence="1">CBS 116435</strain>
    </source>
</reference>
<evidence type="ECO:0000313" key="2">
    <source>
        <dbReference type="Proteomes" id="UP000799441"/>
    </source>
</evidence>
<dbReference type="InterPro" id="IPR016024">
    <property type="entry name" value="ARM-type_fold"/>
</dbReference>
<dbReference type="OrthoDB" id="2549237at2759"/>
<protein>
    <submittedName>
        <fullName evidence="1">Uncharacterized protein</fullName>
    </submittedName>
</protein>
<evidence type="ECO:0000313" key="1">
    <source>
        <dbReference type="EMBL" id="KAF2724094.1"/>
    </source>
</evidence>
<accession>A0A9P4URN2</accession>
<gene>
    <name evidence="1" type="ORF">K431DRAFT_165331</name>
</gene>
<proteinExistence type="predicted"/>
<keyword evidence="2" id="KW-1185">Reference proteome</keyword>
<dbReference type="EMBL" id="MU003773">
    <property type="protein sequence ID" value="KAF2724094.1"/>
    <property type="molecule type" value="Genomic_DNA"/>
</dbReference>
<dbReference type="Proteomes" id="UP000799441">
    <property type="component" value="Unassembled WGS sequence"/>
</dbReference>
<sequence length="1597" mass="181344">MSIRHDFLCNGGPIELARYFRHDLKHVETASLSKQLIDSVAHGSIPPTVFWFWLRLDRDQIGLAIRDALRQETSILVRRYAMQEVGRRLRTPSWAKVWNALGGIEGMLDLYSTLSVNEVRYICRAIGMSAASTQACAARQSELDGLLRALCSRHFPDSKFQNPDERSLDKYYALIVPACSSDMVASWQSLGHLPEALTERRLQVQKSYRQICIAKLFENPEKELQRYQCLVRSVPDLPSNEEGFSESMKLARDLIGHVNSANLKVDRLMVLVILPLIRRMDKRKAPIAAKLNVLQLTTEYILNNKSLYATRSLGLEPKRLLFYAIRFWSRCPDAFEQVLVDLFQFIPHVRNTLPRLTVERLSELPVDRRYPLLKLLMRNVPGCGLNIESDSDLAAEPIWPVSLFFVLPAPRARALRDRIVRSRGTNGMLPYDYYDWPHGSMFKSLGRLPDASDGGKIFDVYLHRDLPGSYEGAESLVESLKQQASTTSDQANRSQWIKATLQSSVASGSLDLLKNTILWVRRFNRDVKTVKDLYSGQNIHRNEWRKILGGVASPATTAEQVSERIKKANEILLELLHTACMVLKEPTFSFADWHGVLSLFAVVVQERLTRAERLQKHLAVEDSKFFHTIWRPTIDVLIEAERIGNRSGNEKLRFNDLRGALGLGRRSIDPISEMKLPTSWFLDTLAEERDQFWQQHRAAQKPAVMTLPDVFPKGLPVQCLQTIKVKHPSQDLPYIRSRAEGIVFISAANVKTPLEFSDEETKAIGQFVDNYTAALRLYIDIPCKGTTRTDRTTLAWRHALLDLSHDLMSTDEADLFWRDKFTQAGVQKDKVLPVRSPVEIPDVEDANEATEWSPYPDFRNLTIESRYLSSSMLNLILPLSTVYRPASRFWAIEQIATPRPGKTDEALLVSALLYLNSRFGPGTSLLKSPFPSANHARFPALFLEGDFIERPQSELGNPLDLLRTLLGRTPPELLASLTSSMMRHLGAGKNDSDQISYSMETLKLALESDNPLPSLQHMCQVVVDMPDQSSWHRHLLNKGTLSRLSPRHVEVLLDSIPTSIIAKFDSQAKADVGSQDASPKTPPSVKISTIKLLAQILRKADFVRHGFIVELLVKLLTKSKHVDIKAAAISSLLSMLEETGDSALQETIFGALAHVVPIAASLDERKQYTELDWEEFLSSNRVPDIGSESPILDTLIQATAKFRLTEPLRNRIVMDLLLPIFDASVKEHQKWHRCFLKACHQETFGTAFQWEVGCVQVKLFQKLIKEHLNIIPRRVVDIYYNMSRDMLDPDSKLNKITASLSKSAENPLNDSQGHHWVDLYVFGQAHHLGTFVQCLNSQWDPVDDERGIKPSHLQDAVIDLLKRAILAEYKSLSGLIAALKPPIKGRKERREIWEKNHRPVVKKLLEWIDRDIRTPQWKADIARHPNVLPDTFEMRLYLLSYPGAPIWEPENVERRETFSAELVSLLHEISQTLPYHHKFSQIKEVAFGIHEQSYINLAIALGSLNGKETLQEQTMRAELAMELLEDPKVDKQVRPSDDVAQAAVGMMRKLQNHPDEDIRRMASNAVNSLSIWSNNWHTAELKKTQLRDSNAMTSSGV</sequence>
<dbReference type="SUPFAM" id="SSF48371">
    <property type="entry name" value="ARM repeat"/>
    <property type="match status" value="1"/>
</dbReference>
<name>A0A9P4URN2_9PEZI</name>
<comment type="caution">
    <text evidence="1">The sequence shown here is derived from an EMBL/GenBank/DDBJ whole genome shotgun (WGS) entry which is preliminary data.</text>
</comment>
<organism evidence="1 2">
    <name type="scientific">Polychaeton citri CBS 116435</name>
    <dbReference type="NCBI Taxonomy" id="1314669"/>
    <lineage>
        <taxon>Eukaryota</taxon>
        <taxon>Fungi</taxon>
        <taxon>Dikarya</taxon>
        <taxon>Ascomycota</taxon>
        <taxon>Pezizomycotina</taxon>
        <taxon>Dothideomycetes</taxon>
        <taxon>Dothideomycetidae</taxon>
        <taxon>Capnodiales</taxon>
        <taxon>Capnodiaceae</taxon>
        <taxon>Polychaeton</taxon>
    </lineage>
</organism>